<evidence type="ECO:0000256" key="4">
    <source>
        <dbReference type="SAM" id="MobiDB-lite"/>
    </source>
</evidence>
<dbReference type="GO" id="GO:0043161">
    <property type="term" value="P:proteasome-mediated ubiquitin-dependent protein catabolic process"/>
    <property type="evidence" value="ECO:0007669"/>
    <property type="project" value="TreeGrafter"/>
</dbReference>
<dbReference type="EMBL" id="JANBUW010000296">
    <property type="protein sequence ID" value="KAJ2847553.1"/>
    <property type="molecule type" value="Genomic_DNA"/>
</dbReference>
<comment type="caution">
    <text evidence="6">The sequence shown here is derived from an EMBL/GenBank/DDBJ whole genome shotgun (WGS) entry which is preliminary data.</text>
</comment>
<reference evidence="6" key="1">
    <citation type="submission" date="2022-07" db="EMBL/GenBank/DDBJ databases">
        <title>Phylogenomic reconstructions and comparative analyses of Kickxellomycotina fungi.</title>
        <authorList>
            <person name="Reynolds N.K."/>
            <person name="Stajich J.E."/>
            <person name="Barry K."/>
            <person name="Grigoriev I.V."/>
            <person name="Crous P."/>
            <person name="Smith M.E."/>
        </authorList>
    </citation>
    <scope>NUCLEOTIDE SEQUENCE</scope>
    <source>
        <strain evidence="6">NRRL 1566</strain>
    </source>
</reference>
<evidence type="ECO:0000313" key="6">
    <source>
        <dbReference type="EMBL" id="KAJ2847553.1"/>
    </source>
</evidence>
<dbReference type="InterPro" id="IPR057948">
    <property type="entry name" value="TPR_TRIP12_N"/>
</dbReference>
<evidence type="ECO:0000256" key="2">
    <source>
        <dbReference type="ARBA" id="ARBA00012485"/>
    </source>
</evidence>
<proteinExistence type="predicted"/>
<dbReference type="Pfam" id="PF25579">
    <property type="entry name" value="TPR_TRIP12_N"/>
    <property type="match status" value="1"/>
</dbReference>
<dbReference type="InterPro" id="IPR016024">
    <property type="entry name" value="ARM-type_fold"/>
</dbReference>
<keyword evidence="6" id="KW-0012">Acyltransferase</keyword>
<accession>A0A9W8LWV5</accession>
<feature type="domain" description="E3 ubiquitin-protein ligase TRIP12-like TPR repeats" evidence="5">
    <location>
        <begin position="11"/>
        <end position="187"/>
    </location>
</feature>
<dbReference type="Proteomes" id="UP001139887">
    <property type="component" value="Unassembled WGS sequence"/>
</dbReference>
<feature type="compositionally biased region" description="Basic and acidic residues" evidence="4">
    <location>
        <begin position="18"/>
        <end position="46"/>
    </location>
</feature>
<name>A0A9W8LWV5_9FUNG</name>
<evidence type="ECO:0000256" key="3">
    <source>
        <dbReference type="ARBA" id="ARBA00022679"/>
    </source>
</evidence>
<dbReference type="GO" id="GO:0061630">
    <property type="term" value="F:ubiquitin protein ligase activity"/>
    <property type="evidence" value="ECO:0007669"/>
    <property type="project" value="UniProtKB-EC"/>
</dbReference>
<keyword evidence="3 6" id="KW-0808">Transferase</keyword>
<dbReference type="PANTHER" id="PTHR45670:SF1">
    <property type="entry name" value="E3 UBIQUITIN-PROTEIN LIGASE HECTD1"/>
    <property type="match status" value="1"/>
</dbReference>
<dbReference type="OrthoDB" id="423283at2759"/>
<comment type="catalytic activity">
    <reaction evidence="1">
        <text>S-ubiquitinyl-[E2 ubiquitin-conjugating enzyme]-L-cysteine + [acceptor protein]-L-lysine = [E2 ubiquitin-conjugating enzyme]-L-cysteine + N(6)-ubiquitinyl-[acceptor protein]-L-lysine.</text>
        <dbReference type="EC" id="2.3.2.26"/>
    </reaction>
</comment>
<dbReference type="SUPFAM" id="SSF48371">
    <property type="entry name" value="ARM repeat"/>
    <property type="match status" value="1"/>
</dbReference>
<evidence type="ECO:0000256" key="1">
    <source>
        <dbReference type="ARBA" id="ARBA00000885"/>
    </source>
</evidence>
<sequence length="317" mass="34254">MDVDARVSFADSNSSESGSHDSHSDSDNNDSGDKSTDHSSADEVSEHSHLFATGLGNMARMANAQRFRPLISALRSPSDDMQQMIALQELSEVLSMSMEESLIGVDVGELVQALVALVGGEGLASGNATVMLLACRCLSNLLEALPVSGSILLRYGAIDVLCGRLLDIEYIDVAEQALTVLTQLSRDFGARVWEAGGLSASLMFLDFFATSTQHTALRCAVNCTRSILPDHFTQAIDVVSVLERTMFYSDPQTADLSCTALLNIISAFRSSSERIQRLISLDLLQRVLARIRDDESILLLRLLVAVASSSCECAMRL</sequence>
<dbReference type="AlphaFoldDB" id="A0A9W8LWV5"/>
<dbReference type="Gene3D" id="1.25.10.10">
    <property type="entry name" value="Leucine-rich Repeat Variant"/>
    <property type="match status" value="1"/>
</dbReference>
<dbReference type="GO" id="GO:0000209">
    <property type="term" value="P:protein polyubiquitination"/>
    <property type="evidence" value="ECO:0007669"/>
    <property type="project" value="TreeGrafter"/>
</dbReference>
<keyword evidence="7" id="KW-1185">Reference proteome</keyword>
<feature type="non-terminal residue" evidence="6">
    <location>
        <position position="317"/>
    </location>
</feature>
<protein>
    <recommendedName>
        <fullName evidence="2">HECT-type E3 ubiquitin transferase</fullName>
        <ecNumber evidence="2">2.3.2.26</ecNumber>
    </recommendedName>
</protein>
<dbReference type="InterPro" id="IPR045322">
    <property type="entry name" value="HECTD1/TRIP12-like"/>
</dbReference>
<organism evidence="6 7">
    <name type="scientific">Coemansia brasiliensis</name>
    <dbReference type="NCBI Taxonomy" id="2650707"/>
    <lineage>
        <taxon>Eukaryota</taxon>
        <taxon>Fungi</taxon>
        <taxon>Fungi incertae sedis</taxon>
        <taxon>Zoopagomycota</taxon>
        <taxon>Kickxellomycotina</taxon>
        <taxon>Kickxellomycetes</taxon>
        <taxon>Kickxellales</taxon>
        <taxon>Kickxellaceae</taxon>
        <taxon>Coemansia</taxon>
    </lineage>
</organism>
<dbReference type="EC" id="2.3.2.26" evidence="2"/>
<evidence type="ECO:0000313" key="7">
    <source>
        <dbReference type="Proteomes" id="UP001139887"/>
    </source>
</evidence>
<feature type="region of interest" description="Disordered" evidence="4">
    <location>
        <begin position="1"/>
        <end position="46"/>
    </location>
</feature>
<dbReference type="PANTHER" id="PTHR45670">
    <property type="entry name" value="E3 UBIQUITIN-PROTEIN LIGASE TRIP12"/>
    <property type="match status" value="1"/>
</dbReference>
<dbReference type="InterPro" id="IPR011989">
    <property type="entry name" value="ARM-like"/>
</dbReference>
<gene>
    <name evidence="6" type="primary">UFD4_2</name>
    <name evidence="6" type="ORF">IWW36_003798</name>
</gene>
<evidence type="ECO:0000259" key="5">
    <source>
        <dbReference type="Pfam" id="PF25579"/>
    </source>
</evidence>